<evidence type="ECO:0000256" key="1">
    <source>
        <dbReference type="ARBA" id="ARBA00022737"/>
    </source>
</evidence>
<evidence type="ECO:0000313" key="4">
    <source>
        <dbReference type="Proteomes" id="UP001218188"/>
    </source>
</evidence>
<reference evidence="3" key="1">
    <citation type="submission" date="2023-03" db="EMBL/GenBank/DDBJ databases">
        <title>Massive genome expansion in bonnet fungi (Mycena s.s.) driven by repeated elements and novel gene families across ecological guilds.</title>
        <authorList>
            <consortium name="Lawrence Berkeley National Laboratory"/>
            <person name="Harder C.B."/>
            <person name="Miyauchi S."/>
            <person name="Viragh M."/>
            <person name="Kuo A."/>
            <person name="Thoen E."/>
            <person name="Andreopoulos B."/>
            <person name="Lu D."/>
            <person name="Skrede I."/>
            <person name="Drula E."/>
            <person name="Henrissat B."/>
            <person name="Morin E."/>
            <person name="Kohler A."/>
            <person name="Barry K."/>
            <person name="LaButti K."/>
            <person name="Morin E."/>
            <person name="Salamov A."/>
            <person name="Lipzen A."/>
            <person name="Mereny Z."/>
            <person name="Hegedus B."/>
            <person name="Baldrian P."/>
            <person name="Stursova M."/>
            <person name="Weitz H."/>
            <person name="Taylor A."/>
            <person name="Grigoriev I.V."/>
            <person name="Nagy L.G."/>
            <person name="Martin F."/>
            <person name="Kauserud H."/>
        </authorList>
    </citation>
    <scope>NUCLEOTIDE SEQUENCE</scope>
    <source>
        <strain evidence="3">CBHHK200</strain>
    </source>
</reference>
<dbReference type="Gene3D" id="2.130.10.30">
    <property type="entry name" value="Regulator of chromosome condensation 1/beta-lactamase-inhibitor protein II"/>
    <property type="match status" value="2"/>
</dbReference>
<dbReference type="InterPro" id="IPR009091">
    <property type="entry name" value="RCC1/BLIP-II"/>
</dbReference>
<feature type="repeat" description="RCC1" evidence="2">
    <location>
        <begin position="200"/>
        <end position="252"/>
    </location>
</feature>
<accession>A0AAD6XDK8</accession>
<dbReference type="EMBL" id="JARJCM010000008">
    <property type="protein sequence ID" value="KAJ7044091.1"/>
    <property type="molecule type" value="Genomic_DNA"/>
</dbReference>
<organism evidence="3 4">
    <name type="scientific">Mycena alexandri</name>
    <dbReference type="NCBI Taxonomy" id="1745969"/>
    <lineage>
        <taxon>Eukaryota</taxon>
        <taxon>Fungi</taxon>
        <taxon>Dikarya</taxon>
        <taxon>Basidiomycota</taxon>
        <taxon>Agaricomycotina</taxon>
        <taxon>Agaricomycetes</taxon>
        <taxon>Agaricomycetidae</taxon>
        <taxon>Agaricales</taxon>
        <taxon>Marasmiineae</taxon>
        <taxon>Mycenaceae</taxon>
        <taxon>Mycena</taxon>
    </lineage>
</organism>
<protein>
    <submittedName>
        <fullName evidence="3">Regulator of chromosome condensation 1/beta-lactamase-inhibitor protein II</fullName>
    </submittedName>
</protein>
<dbReference type="InterPro" id="IPR000408">
    <property type="entry name" value="Reg_chr_condens"/>
</dbReference>
<sequence>MLLAAGSNAHGQLSNATLEDSRSFSPCCFFGCSPGTLPVNRRLVHLAFGANHTLALLESHKSPEEITTELWGCGDGKCGQLGPSHNSDNTSTLKPLHLSLERIGLAEYYPRLVAACWETTFVVLSRQDMPDVLISMGANDFGDLGVGKYEGKMSARDVHVVRLDHLSPGVIPGCSDSFLVQSLAAGQHHVVAKLKTASGDLIVGWGTSRHGQLGDTDKPFTSSPISISTGRPDDAIISTAVGHQHTVFLHSSGTVSGLGSNKKRQLDGVPTLARAKSVNCTWNGTYITTMDADVWDLLSVGSNANGQLGRADSDRTNLGRVEFPFTSRTHRLLQVACGSEHVLASFVVESSSTTEVWGWGWNEHGNLGLGTTEDIRAPAKIWPSEDPATPLQGEVSIWAGAGTSWIVVQ</sequence>
<gene>
    <name evidence="3" type="ORF">C8F04DRAFT_1071598</name>
</gene>
<name>A0AAD6XDK8_9AGAR</name>
<evidence type="ECO:0000313" key="3">
    <source>
        <dbReference type="EMBL" id="KAJ7044091.1"/>
    </source>
</evidence>
<feature type="repeat" description="RCC1" evidence="2">
    <location>
        <begin position="354"/>
        <end position="409"/>
    </location>
</feature>
<dbReference type="InterPro" id="IPR051210">
    <property type="entry name" value="Ub_ligase/GEF_domain"/>
</dbReference>
<dbReference type="PANTHER" id="PTHR22870:SF408">
    <property type="entry name" value="OS09G0560450 PROTEIN"/>
    <property type="match status" value="1"/>
</dbReference>
<dbReference type="AlphaFoldDB" id="A0AAD6XDK8"/>
<feature type="repeat" description="RCC1" evidence="2">
    <location>
        <begin position="1"/>
        <end position="59"/>
    </location>
</feature>
<dbReference type="SUPFAM" id="SSF50985">
    <property type="entry name" value="RCC1/BLIP-II"/>
    <property type="match status" value="2"/>
</dbReference>
<dbReference type="PROSITE" id="PS50012">
    <property type="entry name" value="RCC1_3"/>
    <property type="match status" value="4"/>
</dbReference>
<proteinExistence type="predicted"/>
<dbReference type="Pfam" id="PF00415">
    <property type="entry name" value="RCC1"/>
    <property type="match status" value="2"/>
</dbReference>
<dbReference type="PANTHER" id="PTHR22870">
    <property type="entry name" value="REGULATOR OF CHROMOSOME CONDENSATION"/>
    <property type="match status" value="1"/>
</dbReference>
<keyword evidence="4" id="KW-1185">Reference proteome</keyword>
<keyword evidence="1" id="KW-0677">Repeat</keyword>
<dbReference type="Pfam" id="PF13540">
    <property type="entry name" value="RCC1_2"/>
    <property type="match status" value="1"/>
</dbReference>
<evidence type="ECO:0000256" key="2">
    <source>
        <dbReference type="PROSITE-ProRule" id="PRU00235"/>
    </source>
</evidence>
<dbReference type="Proteomes" id="UP001218188">
    <property type="component" value="Unassembled WGS sequence"/>
</dbReference>
<feature type="repeat" description="RCC1" evidence="2">
    <location>
        <begin position="295"/>
        <end position="348"/>
    </location>
</feature>
<comment type="caution">
    <text evidence="3">The sequence shown here is derived from an EMBL/GenBank/DDBJ whole genome shotgun (WGS) entry which is preliminary data.</text>
</comment>